<accession>A0ABV4UF37</accession>
<dbReference type="Gene3D" id="2.180.10.10">
    <property type="entry name" value="RHS repeat-associated core"/>
    <property type="match status" value="1"/>
</dbReference>
<reference evidence="4" key="1">
    <citation type="submission" date="2024-06" db="EMBL/GenBank/DDBJ databases">
        <title>Radixoralia hellwigii gen. nov., sp nov., isolated from a root canal in the human oral cavity.</title>
        <authorList>
            <person name="Bartsch S."/>
            <person name="Wittmer A."/>
            <person name="Schulz A.-K."/>
            <person name="Neumann-Schaal M."/>
            <person name="Wolf J."/>
            <person name="Gronow S."/>
            <person name="Tennert C."/>
            <person name="Haecker G."/>
            <person name="Cieplik F."/>
            <person name="Al-Ahmad A."/>
        </authorList>
    </citation>
    <scope>NUCLEOTIDE SEQUENCE [LARGE SCALE GENOMIC DNA]</scope>
    <source>
        <strain evidence="4">Wk13</strain>
    </source>
</reference>
<protein>
    <submittedName>
        <fullName evidence="3">RHS repeat-associated core domain-containing protein</fullName>
    </submittedName>
</protein>
<proteinExistence type="predicted"/>
<gene>
    <name evidence="3" type="ORF">ABCS64_06770</name>
</gene>
<dbReference type="Pfam" id="PF03527">
    <property type="entry name" value="RHS"/>
    <property type="match status" value="1"/>
</dbReference>
<comment type="caution">
    <text evidence="3">The sequence shown here is derived from an EMBL/GenBank/DDBJ whole genome shotgun (WGS) entry which is preliminary data.</text>
</comment>
<feature type="region of interest" description="Disordered" evidence="1">
    <location>
        <begin position="216"/>
        <end position="240"/>
    </location>
</feature>
<dbReference type="Proteomes" id="UP001574673">
    <property type="component" value="Unassembled WGS sequence"/>
</dbReference>
<dbReference type="InterPro" id="IPR050708">
    <property type="entry name" value="T6SS_VgrG/RHS"/>
</dbReference>
<evidence type="ECO:0000313" key="4">
    <source>
        <dbReference type="Proteomes" id="UP001574673"/>
    </source>
</evidence>
<dbReference type="InterPro" id="IPR001826">
    <property type="entry name" value="RHS"/>
</dbReference>
<dbReference type="PANTHER" id="PTHR32305:SF15">
    <property type="entry name" value="PROTEIN RHSA-RELATED"/>
    <property type="match status" value="1"/>
</dbReference>
<name>A0ABV4UF37_9RHOO</name>
<dbReference type="InterPro" id="IPR022385">
    <property type="entry name" value="Rhs_assc_core"/>
</dbReference>
<dbReference type="PANTHER" id="PTHR32305">
    <property type="match status" value="1"/>
</dbReference>
<evidence type="ECO:0000313" key="3">
    <source>
        <dbReference type="EMBL" id="MFA9950019.1"/>
    </source>
</evidence>
<dbReference type="RefSeq" id="WP_418891903.1">
    <property type="nucleotide sequence ID" value="NZ_JBEUWX010000002.1"/>
</dbReference>
<evidence type="ECO:0000256" key="1">
    <source>
        <dbReference type="SAM" id="MobiDB-lite"/>
    </source>
</evidence>
<dbReference type="EMBL" id="JBEUWX010000002">
    <property type="protein sequence ID" value="MFA9950019.1"/>
    <property type="molecule type" value="Genomic_DNA"/>
</dbReference>
<sequence length="274" mass="31351">MAGDAQSTRAAGQPKLCEVYYFHTDPVGLPEELTNAQGQRIWQASYKTWGNTVREEWAYANIDGSPIFTQDQGQMPDPQAREQNLRFQGQYLDRDTGLHYNTFRYYDPDIGRFISPDPIGLNGGINLSSYAPNPVSWIDPWGWACQTTTNRLREHAAAARKEVYSDPQRMLSLRQRAAIKRAYDRGDLNQAHSRYRRYVGNQIDKRFKARVDADPDLAGKVSTTPAGKRGPDVIGEGPNQGQWWDLTTHKDWLRGGHQRKYESIYGTDYEGIFW</sequence>
<evidence type="ECO:0000259" key="2">
    <source>
        <dbReference type="Pfam" id="PF03527"/>
    </source>
</evidence>
<keyword evidence="4" id="KW-1185">Reference proteome</keyword>
<organism evidence="3 4">
    <name type="scientific">Dentiradicibacter hellwigii</name>
    <dbReference type="NCBI Taxonomy" id="3149053"/>
    <lineage>
        <taxon>Bacteria</taxon>
        <taxon>Pseudomonadati</taxon>
        <taxon>Pseudomonadota</taxon>
        <taxon>Betaproteobacteria</taxon>
        <taxon>Rhodocyclales</taxon>
        <taxon>Rhodocyclaceae</taxon>
        <taxon>Dentiradicibacter</taxon>
    </lineage>
</organism>
<feature type="domain" description="RHS protein conserved region" evidence="2">
    <location>
        <begin position="19"/>
        <end position="55"/>
    </location>
</feature>
<dbReference type="NCBIfam" id="TIGR03696">
    <property type="entry name" value="Rhs_assc_core"/>
    <property type="match status" value="1"/>
</dbReference>